<evidence type="ECO:0000256" key="8">
    <source>
        <dbReference type="ARBA" id="ARBA00023002"/>
    </source>
</evidence>
<dbReference type="Proteomes" id="UP000002254">
    <property type="component" value="Chromosome 23"/>
</dbReference>
<dbReference type="InterPro" id="IPR005983">
    <property type="entry name" value="K_chnl_volt-dep_bsu_KCNAB"/>
</dbReference>
<evidence type="ECO:0000259" key="10">
    <source>
        <dbReference type="Pfam" id="PF00248"/>
    </source>
</evidence>
<evidence type="ECO:0000256" key="5">
    <source>
        <dbReference type="ARBA" id="ARBA00022538"/>
    </source>
</evidence>
<evidence type="ECO:0000256" key="7">
    <source>
        <dbReference type="ARBA" id="ARBA00022958"/>
    </source>
</evidence>
<evidence type="ECO:0000313" key="14">
    <source>
        <dbReference type="Proteomes" id="UP000694429"/>
    </source>
</evidence>
<dbReference type="Ensembl" id="ENSCAFT00000087634.2">
    <property type="protein sequence ID" value="ENSCAFP00000057118.1"/>
    <property type="gene ID" value="ENSCAFG00000008838.6"/>
</dbReference>
<dbReference type="Gene3D" id="3.20.20.100">
    <property type="entry name" value="NADP-dependent oxidoreductase domain"/>
    <property type="match status" value="1"/>
</dbReference>
<reference evidence="11 13" key="1">
    <citation type="journal article" date="2005" name="Nature">
        <title>Genome sequence, comparative analysis and haplotype structure of the domestic dog.</title>
        <authorList>
            <consortium name="Broad Sequencing Platform"/>
            <person name="Lindblad-Toh K."/>
            <person name="Wade C.M."/>
            <person name="Mikkelsen T.S."/>
            <person name="Karlsson E.K."/>
            <person name="Jaffe D.B."/>
            <person name="Kamal M."/>
            <person name="Clamp M."/>
            <person name="Chang J.L."/>
            <person name="Kulbokas E.J. III"/>
            <person name="Zody M.C."/>
            <person name="Mauceli E."/>
            <person name="Xie X."/>
            <person name="Breen M."/>
            <person name="Wayne R.K."/>
            <person name="Ostrander E.A."/>
            <person name="Ponting C.P."/>
            <person name="Galibert F."/>
            <person name="Smith D.R."/>
            <person name="DeJong P.J."/>
            <person name="Kirkness E."/>
            <person name="Alvarez P."/>
            <person name="Biagi T."/>
            <person name="Brockman W."/>
            <person name="Butler J."/>
            <person name="Chin C.W."/>
            <person name="Cook A."/>
            <person name="Cuff J."/>
            <person name="Daly M.J."/>
            <person name="DeCaprio D."/>
            <person name="Gnerre S."/>
            <person name="Grabherr M."/>
            <person name="Kellis M."/>
            <person name="Kleber M."/>
            <person name="Bardeleben C."/>
            <person name="Goodstadt L."/>
            <person name="Heger A."/>
            <person name="Hitte C."/>
            <person name="Kim L."/>
            <person name="Koepfli K.P."/>
            <person name="Parker H.G."/>
            <person name="Pollinger J.P."/>
            <person name="Searle S.M."/>
            <person name="Sutter N.B."/>
            <person name="Thomas R."/>
            <person name="Webber C."/>
            <person name="Baldwin J."/>
            <person name="Abebe A."/>
            <person name="Abouelleil A."/>
            <person name="Aftuck L."/>
            <person name="Ait-Zahra M."/>
            <person name="Aldredge T."/>
            <person name="Allen N."/>
            <person name="An P."/>
            <person name="Anderson S."/>
            <person name="Antoine C."/>
            <person name="Arachchi H."/>
            <person name="Aslam A."/>
            <person name="Ayotte L."/>
            <person name="Bachantsang P."/>
            <person name="Barry A."/>
            <person name="Bayul T."/>
            <person name="Benamara M."/>
            <person name="Berlin A."/>
            <person name="Bessette D."/>
            <person name="Blitshteyn B."/>
            <person name="Bloom T."/>
            <person name="Blye J."/>
            <person name="Boguslavskiy L."/>
            <person name="Bonnet C."/>
            <person name="Boukhgalter B."/>
            <person name="Brown A."/>
            <person name="Cahill P."/>
            <person name="Calixte N."/>
            <person name="Camarata J."/>
            <person name="Cheshatsang Y."/>
            <person name="Chu J."/>
            <person name="Citroen M."/>
            <person name="Collymore A."/>
            <person name="Cooke P."/>
            <person name="Dawoe T."/>
            <person name="Daza R."/>
            <person name="Decktor K."/>
            <person name="DeGray S."/>
            <person name="Dhargay N."/>
            <person name="Dooley K."/>
            <person name="Dooley K."/>
            <person name="Dorje P."/>
            <person name="Dorjee K."/>
            <person name="Dorris L."/>
            <person name="Duffey N."/>
            <person name="Dupes A."/>
            <person name="Egbiremolen O."/>
            <person name="Elong R."/>
            <person name="Falk J."/>
            <person name="Farina A."/>
            <person name="Faro S."/>
            <person name="Ferguson D."/>
            <person name="Ferreira P."/>
            <person name="Fisher S."/>
            <person name="FitzGerald M."/>
            <person name="Foley K."/>
            <person name="Foley C."/>
            <person name="Franke A."/>
            <person name="Friedrich D."/>
            <person name="Gage D."/>
            <person name="Garber M."/>
            <person name="Gearin G."/>
            <person name="Giannoukos G."/>
            <person name="Goode T."/>
            <person name="Goyette A."/>
            <person name="Graham J."/>
            <person name="Grandbois E."/>
            <person name="Gyaltsen K."/>
            <person name="Hafez N."/>
            <person name="Hagopian D."/>
            <person name="Hagos B."/>
            <person name="Hall J."/>
            <person name="Healy C."/>
            <person name="Hegarty R."/>
            <person name="Honan T."/>
            <person name="Horn A."/>
            <person name="Houde N."/>
            <person name="Hughes L."/>
            <person name="Hunnicutt L."/>
            <person name="Husby M."/>
            <person name="Jester B."/>
            <person name="Jones C."/>
            <person name="Kamat A."/>
            <person name="Kanga B."/>
            <person name="Kells C."/>
            <person name="Khazanovich D."/>
            <person name="Kieu A.C."/>
            <person name="Kisner P."/>
            <person name="Kumar M."/>
            <person name="Lance K."/>
            <person name="Landers T."/>
            <person name="Lara M."/>
            <person name="Lee W."/>
            <person name="Leger J.P."/>
            <person name="Lennon N."/>
            <person name="Leuper L."/>
            <person name="LeVine S."/>
            <person name="Liu J."/>
            <person name="Liu X."/>
            <person name="Lokyitsang Y."/>
            <person name="Lokyitsang T."/>
            <person name="Lui A."/>
            <person name="Macdonald J."/>
            <person name="Major J."/>
            <person name="Marabella R."/>
            <person name="Maru K."/>
            <person name="Matthews C."/>
            <person name="McDonough S."/>
            <person name="Mehta T."/>
            <person name="Meldrim J."/>
            <person name="Melnikov A."/>
            <person name="Meneus L."/>
            <person name="Mihalev A."/>
            <person name="Mihova T."/>
            <person name="Miller K."/>
            <person name="Mittelman R."/>
            <person name="Mlenga V."/>
            <person name="Mulrain L."/>
            <person name="Munson G."/>
            <person name="Navidi A."/>
            <person name="Naylor J."/>
            <person name="Nguyen T."/>
            <person name="Nguyen N."/>
            <person name="Nguyen C."/>
            <person name="Nguyen T."/>
            <person name="Nicol R."/>
            <person name="Norbu N."/>
            <person name="Norbu C."/>
            <person name="Novod N."/>
            <person name="Nyima T."/>
            <person name="Olandt P."/>
            <person name="O'Neill B."/>
            <person name="O'Neill K."/>
            <person name="Osman S."/>
            <person name="Oyono L."/>
            <person name="Patti C."/>
            <person name="Perrin D."/>
            <person name="Phunkhang P."/>
            <person name="Pierre F."/>
            <person name="Priest M."/>
            <person name="Rachupka A."/>
            <person name="Raghuraman S."/>
            <person name="Rameau R."/>
            <person name="Ray V."/>
            <person name="Raymond C."/>
            <person name="Rege F."/>
            <person name="Rise C."/>
            <person name="Rogers J."/>
            <person name="Rogov P."/>
            <person name="Sahalie J."/>
            <person name="Settipalli S."/>
            <person name="Sharpe T."/>
            <person name="Shea T."/>
            <person name="Sheehan M."/>
            <person name="Sherpa N."/>
            <person name="Shi J."/>
            <person name="Shih D."/>
            <person name="Sloan J."/>
            <person name="Smith C."/>
            <person name="Sparrow T."/>
            <person name="Stalker J."/>
            <person name="Stange-Thomann N."/>
            <person name="Stavropoulos S."/>
            <person name="Stone C."/>
            <person name="Stone S."/>
            <person name="Sykes S."/>
            <person name="Tchuinga P."/>
            <person name="Tenzing P."/>
            <person name="Tesfaye S."/>
            <person name="Thoulutsang D."/>
            <person name="Thoulutsang Y."/>
            <person name="Topham K."/>
            <person name="Topping I."/>
            <person name="Tsamla T."/>
            <person name="Vassiliev H."/>
            <person name="Venkataraman V."/>
            <person name="Vo A."/>
            <person name="Wangchuk T."/>
            <person name="Wangdi T."/>
            <person name="Weiand M."/>
            <person name="Wilkinson J."/>
            <person name="Wilson A."/>
            <person name="Yadav S."/>
            <person name="Yang S."/>
            <person name="Yang X."/>
            <person name="Young G."/>
            <person name="Yu Q."/>
            <person name="Zainoun J."/>
            <person name="Zembek L."/>
            <person name="Zimmer A."/>
            <person name="Lander E.S."/>
        </authorList>
    </citation>
    <scope>NUCLEOTIDE SEQUENCE [LARGE SCALE GENOMIC DNA]</scope>
    <source>
        <strain evidence="11">Boxer</strain>
    </source>
</reference>
<evidence type="ECO:0000313" key="13">
    <source>
        <dbReference type="Proteomes" id="UP000002254"/>
    </source>
</evidence>
<evidence type="ECO:0000256" key="9">
    <source>
        <dbReference type="ARBA" id="ARBA00023065"/>
    </source>
</evidence>
<evidence type="ECO:0000256" key="4">
    <source>
        <dbReference type="ARBA" id="ARBA00022490"/>
    </source>
</evidence>
<dbReference type="OrthoDB" id="1720422at2759"/>
<dbReference type="GO" id="GO:0005249">
    <property type="term" value="F:voltage-gated potassium channel activity"/>
    <property type="evidence" value="ECO:0007669"/>
    <property type="project" value="InterPro"/>
</dbReference>
<proteinExistence type="inferred from homology"/>
<dbReference type="AlphaFoldDB" id="A0A8C0RMU1"/>
<keyword evidence="6" id="KW-0521">NADP</keyword>
<evidence type="ECO:0000256" key="3">
    <source>
        <dbReference type="ARBA" id="ARBA00022448"/>
    </source>
</evidence>
<dbReference type="PANTHER" id="PTHR43150:SF7">
    <property type="entry name" value="VOLTAGE-GATED POTASSIUM CHANNEL SUBUNIT BETA-1"/>
    <property type="match status" value="1"/>
</dbReference>
<organism evidence="12 14">
    <name type="scientific">Canis lupus familiaris</name>
    <name type="common">Dog</name>
    <name type="synonym">Canis familiaris</name>
    <dbReference type="NCBI Taxonomy" id="9615"/>
    <lineage>
        <taxon>Eukaryota</taxon>
        <taxon>Metazoa</taxon>
        <taxon>Chordata</taxon>
        <taxon>Craniata</taxon>
        <taxon>Vertebrata</taxon>
        <taxon>Euteleostomi</taxon>
        <taxon>Mammalia</taxon>
        <taxon>Eutheria</taxon>
        <taxon>Laurasiatheria</taxon>
        <taxon>Carnivora</taxon>
        <taxon>Caniformia</taxon>
        <taxon>Canidae</taxon>
        <taxon>Canis</taxon>
    </lineage>
</organism>
<evidence type="ECO:0000256" key="6">
    <source>
        <dbReference type="ARBA" id="ARBA00022857"/>
    </source>
</evidence>
<dbReference type="PANTHER" id="PTHR43150">
    <property type="entry name" value="HYPERKINETIC, ISOFORM M"/>
    <property type="match status" value="1"/>
</dbReference>
<dbReference type="GO" id="GO:0005737">
    <property type="term" value="C:cytoplasm"/>
    <property type="evidence" value="ECO:0007669"/>
    <property type="project" value="UniProtKB-SubCell"/>
</dbReference>
<name>A0A8C0RMU1_CANLF</name>
<dbReference type="PRINTS" id="PR01577">
    <property type="entry name" value="KCNABCHANNEL"/>
</dbReference>
<dbReference type="InterPro" id="IPR005399">
    <property type="entry name" value="K_chnl_volt-dep_bsu_KCNAB-rel"/>
</dbReference>
<evidence type="ECO:0000256" key="1">
    <source>
        <dbReference type="ARBA" id="ARBA00004496"/>
    </source>
</evidence>
<dbReference type="InterPro" id="IPR023210">
    <property type="entry name" value="NADP_OxRdtase_dom"/>
</dbReference>
<keyword evidence="3" id="KW-0813">Transport</keyword>
<comment type="similarity">
    <text evidence="2">Belongs to the shaker potassium channel beta subunit family.</text>
</comment>
<keyword evidence="5" id="KW-0633">Potassium transport</keyword>
<keyword evidence="4" id="KW-0963">Cytoplasm</keyword>
<evidence type="ECO:0000256" key="2">
    <source>
        <dbReference type="ARBA" id="ARBA00006515"/>
    </source>
</evidence>
<evidence type="ECO:0000313" key="11">
    <source>
        <dbReference type="Ensembl" id="ENSCAFP00000057118.1"/>
    </source>
</evidence>
<dbReference type="SUPFAM" id="SSF51430">
    <property type="entry name" value="NAD(P)-linked oxidoreductase"/>
    <property type="match status" value="1"/>
</dbReference>
<evidence type="ECO:0000313" key="12">
    <source>
        <dbReference type="Ensembl" id="ENSCAFP00030028828.1"/>
    </source>
</evidence>
<dbReference type="InterPro" id="IPR036812">
    <property type="entry name" value="NAD(P)_OxRdtase_dom_sf"/>
</dbReference>
<comment type="subcellular location">
    <subcellularLocation>
        <location evidence="1">Cytoplasm</location>
    </subcellularLocation>
</comment>
<dbReference type="GO" id="GO:0016491">
    <property type="term" value="F:oxidoreductase activity"/>
    <property type="evidence" value="ECO:0007669"/>
    <property type="project" value="UniProtKB-KW"/>
</dbReference>
<dbReference type="Ensembl" id="ENSCAFT00030033051.1">
    <property type="protein sequence ID" value="ENSCAFP00030028828.1"/>
    <property type="gene ID" value="ENSCAFG00030017474.1"/>
</dbReference>
<sequence length="405" mass="44000">MQVSIACTEHNLKSRNGEDRLLSKQSSAAPNVVNAARAKFRTVAIIARSLGTFTPQHHISLKESTAKQTGMKYRNLGKSGLRVSCLGLGTWVTFGGQISDEVAERLMTIAYESGVNLFDTAEVYAAGKAEVILGSIIKKKGWRRSSLVITTKLYWGGKAETERGLSRKHIIEGLKGSLQRLQLEYVDVVFANRPDSNTPMEEIVRAMTHVINQGMAMYWGTSRWSAMEIMEAYSVARQFNMIPPVCEQAEYHLFQREKVEVQLPELYHKIGVGAMTWSPLACGIISGKYGNGVPESSRASLKVFSPTSRKKSSGDGRGWKIGQNSSAAACGFLAQAARGLGQPSVLRQAPPGPGEALLLARHQPGIHNLSGGAGGNCPGGAWVRFTGLKSLCFYSYGKEGISFLL</sequence>
<protein>
    <submittedName>
        <fullName evidence="12">Potassium voltage-gated channel subfamily A regulatory beta subunit 1</fullName>
    </submittedName>
</protein>
<feature type="domain" description="NADP-dependent oxidoreductase" evidence="10">
    <location>
        <begin position="86"/>
        <end position="296"/>
    </location>
</feature>
<dbReference type="Pfam" id="PF00248">
    <property type="entry name" value="Aldo_ket_red"/>
    <property type="match status" value="1"/>
</dbReference>
<reference evidence="12" key="2">
    <citation type="submission" date="2019-03" db="EMBL/GenBank/DDBJ databases">
        <authorList>
            <person name="Warren W.C."/>
            <person name="Johnson G.S."/>
        </authorList>
    </citation>
    <scope>NUCLEOTIDE SEQUENCE [LARGE SCALE GENOMIC DNA]</scope>
    <source>
        <strain evidence="12">Basenji</strain>
    </source>
</reference>
<accession>A0A8C0RMU1</accession>
<dbReference type="NCBIfam" id="TIGR01293">
    <property type="entry name" value="Kv_beta"/>
    <property type="match status" value="1"/>
</dbReference>
<gene>
    <name evidence="12" type="primary">KCNAB1</name>
</gene>
<reference evidence="12" key="3">
    <citation type="submission" date="2025-05" db="UniProtKB">
        <authorList>
            <consortium name="Ensembl"/>
        </authorList>
    </citation>
    <scope>IDENTIFICATION</scope>
</reference>
<dbReference type="Proteomes" id="UP000694429">
    <property type="component" value="Chromosome 23"/>
</dbReference>
<keyword evidence="8" id="KW-0560">Oxidoreductase</keyword>
<keyword evidence="7" id="KW-0630">Potassium</keyword>
<keyword evidence="9" id="KW-0406">Ion transport</keyword>